<reference evidence="1" key="1">
    <citation type="journal article" date="2020" name="mSystems">
        <title>Genome- and Community-Level Interaction Insights into Carbon Utilization and Element Cycling Functions of Hydrothermarchaeota in Hydrothermal Sediment.</title>
        <authorList>
            <person name="Zhou Z."/>
            <person name="Liu Y."/>
            <person name="Xu W."/>
            <person name="Pan J."/>
            <person name="Luo Z.H."/>
            <person name="Li M."/>
        </authorList>
    </citation>
    <scope>NUCLEOTIDE SEQUENCE [LARGE SCALE GENOMIC DNA]</scope>
    <source>
        <strain evidence="1">SpSt-479</strain>
    </source>
</reference>
<gene>
    <name evidence="1" type="ORF">ENS31_00530</name>
</gene>
<organism evidence="1">
    <name type="scientific">Ignavibacterium album</name>
    <dbReference type="NCBI Taxonomy" id="591197"/>
    <lineage>
        <taxon>Bacteria</taxon>
        <taxon>Pseudomonadati</taxon>
        <taxon>Ignavibacteriota</taxon>
        <taxon>Ignavibacteria</taxon>
        <taxon>Ignavibacteriales</taxon>
        <taxon>Ignavibacteriaceae</taxon>
        <taxon>Ignavibacterium</taxon>
    </lineage>
</organism>
<evidence type="ECO:0000313" key="1">
    <source>
        <dbReference type="EMBL" id="HFI89995.1"/>
    </source>
</evidence>
<comment type="caution">
    <text evidence="1">The sequence shown here is derived from an EMBL/GenBank/DDBJ whole genome shotgun (WGS) entry which is preliminary data.</text>
</comment>
<dbReference type="EMBL" id="DSUJ01000002">
    <property type="protein sequence ID" value="HFI89995.1"/>
    <property type="molecule type" value="Genomic_DNA"/>
</dbReference>
<name>A0A7V2ZHD1_9BACT</name>
<accession>A0A7V2ZHD1</accession>
<proteinExistence type="predicted"/>
<sequence>MKLKNSGTVAILFSFFLFSSEIFSQFNFYSSYQLIYDDNIYNNYLNSSDLINNLQLGTAYNFESDVNNFQVYYEGVFGDYQKNKIKSFNSHKIGVVNTHLFSEDYNPLNIGVNYAFRNNRDEFTIYDFRQISAYANYRQAIMESNFLLAGYIFQRNEYLNFNVFSNYEHKTFLKWISNFETQTSLMFATEFNYKSYIDKYDFAGYANDASFLKFHLNVGQSLSENTGANVFLIYRKNLSDKSRYVVNDSLIYYEEEIFNDLYAFNSFDAGVGFTHLIGDDFKLSAELRYSGRYFTSLNAADLNGIELNDLRKDDQINFGLGLEYDLQKLIDGLLFSATFNYLRNKSNDFYYDYSNQIFSFSLEYGF</sequence>
<dbReference type="AlphaFoldDB" id="A0A7V2ZHD1"/>
<dbReference type="SUPFAM" id="SSF56935">
    <property type="entry name" value="Porins"/>
    <property type="match status" value="1"/>
</dbReference>
<protein>
    <submittedName>
        <fullName evidence="1">Uncharacterized protein</fullName>
    </submittedName>
</protein>